<dbReference type="AlphaFoldDB" id="A0A8J3QGA7"/>
<reference evidence="2" key="1">
    <citation type="submission" date="2021-01" db="EMBL/GenBank/DDBJ databases">
        <title>Whole genome shotgun sequence of Rhizocola hellebori NBRC 109834.</title>
        <authorList>
            <person name="Komaki H."/>
            <person name="Tamura T."/>
        </authorList>
    </citation>
    <scope>NUCLEOTIDE SEQUENCE</scope>
    <source>
        <strain evidence="2">NBRC 109834</strain>
    </source>
</reference>
<feature type="compositionally biased region" description="Basic residues" evidence="1">
    <location>
        <begin position="41"/>
        <end position="55"/>
    </location>
</feature>
<evidence type="ECO:0000313" key="2">
    <source>
        <dbReference type="EMBL" id="GIH09557.1"/>
    </source>
</evidence>
<feature type="compositionally biased region" description="Basic and acidic residues" evidence="1">
    <location>
        <begin position="24"/>
        <end position="40"/>
    </location>
</feature>
<comment type="caution">
    <text evidence="2">The sequence shown here is derived from an EMBL/GenBank/DDBJ whole genome shotgun (WGS) entry which is preliminary data.</text>
</comment>
<gene>
    <name evidence="2" type="ORF">Rhe02_76240</name>
</gene>
<keyword evidence="3" id="KW-1185">Reference proteome</keyword>
<evidence type="ECO:0000313" key="3">
    <source>
        <dbReference type="Proteomes" id="UP000612899"/>
    </source>
</evidence>
<dbReference type="Proteomes" id="UP000612899">
    <property type="component" value="Unassembled WGS sequence"/>
</dbReference>
<proteinExistence type="predicted"/>
<evidence type="ECO:0000256" key="1">
    <source>
        <dbReference type="SAM" id="MobiDB-lite"/>
    </source>
</evidence>
<feature type="region of interest" description="Disordered" evidence="1">
    <location>
        <begin position="1"/>
        <end position="55"/>
    </location>
</feature>
<name>A0A8J3QGA7_9ACTN</name>
<accession>A0A8J3QGA7</accession>
<organism evidence="2 3">
    <name type="scientific">Rhizocola hellebori</name>
    <dbReference type="NCBI Taxonomy" id="1392758"/>
    <lineage>
        <taxon>Bacteria</taxon>
        <taxon>Bacillati</taxon>
        <taxon>Actinomycetota</taxon>
        <taxon>Actinomycetes</taxon>
        <taxon>Micromonosporales</taxon>
        <taxon>Micromonosporaceae</taxon>
        <taxon>Rhizocola</taxon>
    </lineage>
</organism>
<dbReference type="EMBL" id="BONY01000071">
    <property type="protein sequence ID" value="GIH09557.1"/>
    <property type="molecule type" value="Genomic_DNA"/>
</dbReference>
<sequence>MVGSCGSAAEPPGVTTHGGGVAAREVRRPATTDRRKERLRNGAKKKWRYGAKKRE</sequence>
<protein>
    <submittedName>
        <fullName evidence="2">Uncharacterized protein</fullName>
    </submittedName>
</protein>